<keyword evidence="1" id="KW-0472">Membrane</keyword>
<dbReference type="Proteomes" id="UP000094526">
    <property type="component" value="Unassembled WGS sequence"/>
</dbReference>
<keyword evidence="1" id="KW-0812">Transmembrane</keyword>
<organism evidence="2 3">
    <name type="scientific">Cladophialophora carrionii</name>
    <dbReference type="NCBI Taxonomy" id="86049"/>
    <lineage>
        <taxon>Eukaryota</taxon>
        <taxon>Fungi</taxon>
        <taxon>Dikarya</taxon>
        <taxon>Ascomycota</taxon>
        <taxon>Pezizomycotina</taxon>
        <taxon>Eurotiomycetes</taxon>
        <taxon>Chaetothyriomycetidae</taxon>
        <taxon>Chaetothyriales</taxon>
        <taxon>Herpotrichiellaceae</taxon>
        <taxon>Cladophialophora</taxon>
    </lineage>
</organism>
<dbReference type="EMBL" id="LGRB01000020">
    <property type="protein sequence ID" value="OCT45380.1"/>
    <property type="molecule type" value="Genomic_DNA"/>
</dbReference>
<evidence type="ECO:0000256" key="1">
    <source>
        <dbReference type="SAM" id="Phobius"/>
    </source>
</evidence>
<comment type="caution">
    <text evidence="2">The sequence shown here is derived from an EMBL/GenBank/DDBJ whole genome shotgun (WGS) entry which is preliminary data.</text>
</comment>
<evidence type="ECO:0000313" key="2">
    <source>
        <dbReference type="EMBL" id="OCT45380.1"/>
    </source>
</evidence>
<name>A0A1C1CA13_9EURO</name>
<keyword evidence="1" id="KW-1133">Transmembrane helix</keyword>
<proteinExistence type="predicted"/>
<sequence length="246" mass="27273">MVLFDPADTALAAVVRSINATTPAWRLGPLNASWVFVTDSIPPGSDVNGHNYSDSHSDIGGAIVVQRKVANSVGSLSLNSFVYLMVSAFVIIVLIPLPNRKYIAGLLLGEDTRFHTDCPRSATGISEFTFERMIRGFYPPEPRHAPLPSYLEALDYVPGREVRSGDVRECQSMIRRVYLLRVKVYNAGNVHPANLGIVDGWRAQAEAGLSDIRTLADNWAQRHDWSPEERMKVAQIRQRIMAIQTG</sequence>
<dbReference type="AlphaFoldDB" id="A0A1C1CA13"/>
<dbReference type="VEuPathDB" id="FungiDB:G647_08011"/>
<dbReference type="OrthoDB" id="4146226at2759"/>
<evidence type="ECO:0000313" key="3">
    <source>
        <dbReference type="Proteomes" id="UP000094526"/>
    </source>
</evidence>
<keyword evidence="3" id="KW-1185">Reference proteome</keyword>
<reference evidence="3" key="1">
    <citation type="submission" date="2015-07" db="EMBL/GenBank/DDBJ databases">
        <authorList>
            <person name="Teixeira M.M."/>
            <person name="Souza R.C."/>
            <person name="Almeida L.G."/>
            <person name="Vicente V.A."/>
            <person name="de Hoog S."/>
            <person name="Bocca A.L."/>
            <person name="de Almeida S.R."/>
            <person name="Vasconcelos A.T."/>
            <person name="Felipe M.S."/>
        </authorList>
    </citation>
    <scope>NUCLEOTIDE SEQUENCE [LARGE SCALE GENOMIC DNA]</scope>
    <source>
        <strain evidence="3">KSF</strain>
    </source>
</reference>
<feature type="transmembrane region" description="Helical" evidence="1">
    <location>
        <begin position="80"/>
        <end position="97"/>
    </location>
</feature>
<accession>A0A1C1CA13</accession>
<dbReference type="VEuPathDB" id="FungiDB:CLCR_06252"/>
<protein>
    <submittedName>
        <fullName evidence="2">Uncharacterized protein</fullName>
    </submittedName>
</protein>
<gene>
    <name evidence="2" type="ORF">CLCR_06252</name>
</gene>